<name>A0AAW0LBT2_QUESU</name>
<feature type="compositionally biased region" description="Polar residues" evidence="1">
    <location>
        <begin position="64"/>
        <end position="75"/>
    </location>
</feature>
<comment type="caution">
    <text evidence="2">The sequence shown here is derived from an EMBL/GenBank/DDBJ whole genome shotgun (WGS) entry which is preliminary data.</text>
</comment>
<evidence type="ECO:0000313" key="3">
    <source>
        <dbReference type="Proteomes" id="UP000237347"/>
    </source>
</evidence>
<evidence type="ECO:0000256" key="1">
    <source>
        <dbReference type="SAM" id="MobiDB-lite"/>
    </source>
</evidence>
<reference evidence="2 3" key="1">
    <citation type="journal article" date="2018" name="Sci. Data">
        <title>The draft genome sequence of cork oak.</title>
        <authorList>
            <person name="Ramos A.M."/>
            <person name="Usie A."/>
            <person name="Barbosa P."/>
            <person name="Barros P.M."/>
            <person name="Capote T."/>
            <person name="Chaves I."/>
            <person name="Simoes F."/>
            <person name="Abreu I."/>
            <person name="Carrasquinho I."/>
            <person name="Faro C."/>
            <person name="Guimaraes J.B."/>
            <person name="Mendonca D."/>
            <person name="Nobrega F."/>
            <person name="Rodrigues L."/>
            <person name="Saibo N.J.M."/>
            <person name="Varela M.C."/>
            <person name="Egas C."/>
            <person name="Matos J."/>
            <person name="Miguel C.M."/>
            <person name="Oliveira M.M."/>
            <person name="Ricardo C.P."/>
            <person name="Goncalves S."/>
        </authorList>
    </citation>
    <scope>NUCLEOTIDE SEQUENCE [LARGE SCALE GENOMIC DNA]</scope>
    <source>
        <strain evidence="3">cv. HL8</strain>
    </source>
</reference>
<dbReference type="AlphaFoldDB" id="A0AAW0LBT2"/>
<keyword evidence="3" id="KW-1185">Reference proteome</keyword>
<gene>
    <name evidence="2" type="ORF">CFP56_005123</name>
</gene>
<protein>
    <submittedName>
        <fullName evidence="2">Uncharacterized protein</fullName>
    </submittedName>
</protein>
<dbReference type="Proteomes" id="UP000237347">
    <property type="component" value="Unassembled WGS sequence"/>
</dbReference>
<proteinExistence type="predicted"/>
<feature type="compositionally biased region" description="Basic and acidic residues" evidence="1">
    <location>
        <begin position="41"/>
        <end position="52"/>
    </location>
</feature>
<accession>A0AAW0LBT2</accession>
<dbReference type="EMBL" id="PKMF04000128">
    <property type="protein sequence ID" value="KAK7848348.1"/>
    <property type="molecule type" value="Genomic_DNA"/>
</dbReference>
<organism evidence="2 3">
    <name type="scientific">Quercus suber</name>
    <name type="common">Cork oak</name>
    <dbReference type="NCBI Taxonomy" id="58331"/>
    <lineage>
        <taxon>Eukaryota</taxon>
        <taxon>Viridiplantae</taxon>
        <taxon>Streptophyta</taxon>
        <taxon>Embryophyta</taxon>
        <taxon>Tracheophyta</taxon>
        <taxon>Spermatophyta</taxon>
        <taxon>Magnoliopsida</taxon>
        <taxon>eudicotyledons</taxon>
        <taxon>Gunneridae</taxon>
        <taxon>Pentapetalae</taxon>
        <taxon>rosids</taxon>
        <taxon>fabids</taxon>
        <taxon>Fagales</taxon>
        <taxon>Fagaceae</taxon>
        <taxon>Quercus</taxon>
    </lineage>
</organism>
<feature type="region of interest" description="Disordered" evidence="1">
    <location>
        <begin position="1"/>
        <end position="75"/>
    </location>
</feature>
<sequence>MRTSLTPPLTKESEEDHVSQNILYEELTPSARVTAMETDSEDPKFPDAKAAETPESASVEHLATRSTDQGQGSTAHQDCLDVAAGTQGLAPSERVLSFDSDMLTRVGNMAASTMTELEAFMERFEHKKYSARLAPRFWSLEDPQADFHRFNLQQDCVILLGQLAGRYGDFTAGFKIGAITDHFMINLLCEVLMDMHHSSLDTINETRLLEWGNVMRARDGTTRLSLLFSIRTKAKLEALEVRIADLKKLLGLRLCMMYWLRLLSCKGPSKLKNAFVTYQNFKLFGLGTC</sequence>
<evidence type="ECO:0000313" key="2">
    <source>
        <dbReference type="EMBL" id="KAK7848348.1"/>
    </source>
</evidence>